<organism evidence="1 2">
    <name type="scientific">Apophysomyces ossiformis</name>
    <dbReference type="NCBI Taxonomy" id="679940"/>
    <lineage>
        <taxon>Eukaryota</taxon>
        <taxon>Fungi</taxon>
        <taxon>Fungi incertae sedis</taxon>
        <taxon>Mucoromycota</taxon>
        <taxon>Mucoromycotina</taxon>
        <taxon>Mucoromycetes</taxon>
        <taxon>Mucorales</taxon>
        <taxon>Mucorineae</taxon>
        <taxon>Mucoraceae</taxon>
        <taxon>Apophysomyces</taxon>
    </lineage>
</organism>
<evidence type="ECO:0000313" key="2">
    <source>
        <dbReference type="Proteomes" id="UP000605846"/>
    </source>
</evidence>
<dbReference type="OrthoDB" id="10352601at2759"/>
<keyword evidence="2" id="KW-1185">Reference proteome</keyword>
<accession>A0A8H7BYY9</accession>
<dbReference type="Proteomes" id="UP000605846">
    <property type="component" value="Unassembled WGS sequence"/>
</dbReference>
<sequence length="140" mass="15706">MLSKFALLQPVRRVHVRGLYRVASLSTPPLRETHNLQPHLDDLQGVINSIESDLSSIEGHDFSNGSTAIQVRQLAFLLESNAQKIRQLTEAAHEAADDKRKVEETFATLMQNAASRDVKATTATERLEFEEDVVADILRR</sequence>
<protein>
    <submittedName>
        <fullName evidence="1">Uncharacterized protein</fullName>
    </submittedName>
</protein>
<evidence type="ECO:0000313" key="1">
    <source>
        <dbReference type="EMBL" id="KAF7728401.1"/>
    </source>
</evidence>
<dbReference type="EMBL" id="JABAYA010000038">
    <property type="protein sequence ID" value="KAF7728401.1"/>
    <property type="molecule type" value="Genomic_DNA"/>
</dbReference>
<gene>
    <name evidence="1" type="ORF">EC973_006209</name>
</gene>
<comment type="caution">
    <text evidence="1">The sequence shown here is derived from an EMBL/GenBank/DDBJ whole genome shotgun (WGS) entry which is preliminary data.</text>
</comment>
<proteinExistence type="predicted"/>
<reference evidence="1" key="1">
    <citation type="submission" date="2020-01" db="EMBL/GenBank/DDBJ databases">
        <title>Genome Sequencing of Three Apophysomyces-Like Fungal Strains Confirms a Novel Fungal Genus in the Mucoromycota with divergent Burkholderia-like Endosymbiotic Bacteria.</title>
        <authorList>
            <person name="Stajich J.E."/>
            <person name="Macias A.M."/>
            <person name="Carter-House D."/>
            <person name="Lovett B."/>
            <person name="Kasson L.R."/>
            <person name="Berry K."/>
            <person name="Grigoriev I."/>
            <person name="Chang Y."/>
            <person name="Spatafora J."/>
            <person name="Kasson M.T."/>
        </authorList>
    </citation>
    <scope>NUCLEOTIDE SEQUENCE</scope>
    <source>
        <strain evidence="1">NRRL A-21654</strain>
    </source>
</reference>
<dbReference type="AlphaFoldDB" id="A0A8H7BYY9"/>
<name>A0A8H7BYY9_9FUNG</name>